<sequence>MINCTVLVLSQMVRKCGNPLIGLEKTRYQGYSIATWAESVREPNTLEINTLQRPAPVFSDERR</sequence>
<evidence type="ECO:0000313" key="2">
    <source>
        <dbReference type="Proteomes" id="UP001055460"/>
    </source>
</evidence>
<dbReference type="EMBL" id="CP098807">
    <property type="protein sequence ID" value="USJ22173.1"/>
    <property type="molecule type" value="Genomic_DNA"/>
</dbReference>
<evidence type="ECO:0000313" key="1">
    <source>
        <dbReference type="EMBL" id="USJ22173.1"/>
    </source>
</evidence>
<dbReference type="Proteomes" id="UP001055460">
    <property type="component" value="Chromosome"/>
</dbReference>
<dbReference type="OrthoDB" id="9872443at2"/>
<dbReference type="AlphaFoldDB" id="A0A9Q8Y4Q5"/>
<proteinExistence type="predicted"/>
<dbReference type="RefSeq" id="WP_060609314.1">
    <property type="nucleotide sequence ID" value="NZ_CAXURO020000001.1"/>
</dbReference>
<reference evidence="1" key="1">
    <citation type="submission" date="2022-06" db="EMBL/GenBank/DDBJ databases">
        <title>Physiological and biochemical characterization and genomic elucidation of a strain of the genus Ensifer adhaerens M8 that combines arsenic oxidation and chromium reduction.</title>
        <authorList>
            <person name="Li X."/>
            <person name="Yu c."/>
        </authorList>
    </citation>
    <scope>NUCLEOTIDE SEQUENCE</scope>
    <source>
        <strain evidence="1">M8</strain>
    </source>
</reference>
<organism evidence="1 2">
    <name type="scientific">Ensifer adhaerens</name>
    <name type="common">Sinorhizobium morelense</name>
    <dbReference type="NCBI Taxonomy" id="106592"/>
    <lineage>
        <taxon>Bacteria</taxon>
        <taxon>Pseudomonadati</taxon>
        <taxon>Pseudomonadota</taxon>
        <taxon>Alphaproteobacteria</taxon>
        <taxon>Hyphomicrobiales</taxon>
        <taxon>Rhizobiaceae</taxon>
        <taxon>Sinorhizobium/Ensifer group</taxon>
        <taxon>Ensifer</taxon>
    </lineage>
</organism>
<accession>A0A9Q8Y4Q5</accession>
<name>A0A9Q8Y4Q5_ENSAD</name>
<protein>
    <submittedName>
        <fullName evidence="1">Uncharacterized protein</fullName>
    </submittedName>
</protein>
<gene>
    <name evidence="1" type="ORF">NE863_12715</name>
</gene>